<dbReference type="SUPFAM" id="SSF51905">
    <property type="entry name" value="FAD/NAD(P)-binding domain"/>
    <property type="match status" value="1"/>
</dbReference>
<keyword evidence="5 16" id="KW-0475">Mercuric resistance</keyword>
<dbReference type="SUPFAM" id="SSF55008">
    <property type="entry name" value="HMA, heavy metal-associated domain"/>
    <property type="match status" value="1"/>
</dbReference>
<feature type="binding site" evidence="17">
    <location>
        <position position="142"/>
    </location>
    <ligand>
        <name>FAD</name>
        <dbReference type="ChEBI" id="CHEBI:57692"/>
    </ligand>
</feature>
<name>D0MIG9_RHOM4</name>
<dbReference type="Pfam" id="PF00403">
    <property type="entry name" value="HMA"/>
    <property type="match status" value="1"/>
</dbReference>
<dbReference type="InterPro" id="IPR004099">
    <property type="entry name" value="Pyr_nucl-diS_OxRdtase_dimer"/>
</dbReference>
<evidence type="ECO:0000313" key="22">
    <source>
        <dbReference type="Proteomes" id="UP000002221"/>
    </source>
</evidence>
<keyword evidence="11 16" id="KW-0560">Oxidoreductase</keyword>
<dbReference type="InterPro" id="IPR036188">
    <property type="entry name" value="FAD/NAD-bd_sf"/>
</dbReference>
<proteinExistence type="inferred from homology"/>
<keyword evidence="9 16" id="KW-0521">NADP</keyword>
<dbReference type="PRINTS" id="PR00411">
    <property type="entry name" value="PNDRDTASEI"/>
</dbReference>
<dbReference type="PANTHER" id="PTHR43014:SF4">
    <property type="entry name" value="PYRIDINE NUCLEOTIDE-DISULFIDE OXIDOREDUCTASE RCLA-RELATED"/>
    <property type="match status" value="1"/>
</dbReference>
<dbReference type="PROSITE" id="PS50846">
    <property type="entry name" value="HMA_2"/>
    <property type="match status" value="1"/>
</dbReference>
<dbReference type="eggNOG" id="COG1249">
    <property type="taxonomic scope" value="Bacteria"/>
</dbReference>
<dbReference type="FunFam" id="3.30.390.30:FF:000001">
    <property type="entry name" value="Dihydrolipoyl dehydrogenase"/>
    <property type="match status" value="1"/>
</dbReference>
<feature type="domain" description="HMA" evidence="20">
    <location>
        <begin position="3"/>
        <end position="70"/>
    </location>
</feature>
<reference evidence="21 22" key="1">
    <citation type="journal article" date="2009" name="Stand. Genomic Sci.">
        <title>Complete genome sequence of Rhodothermus marinus type strain (R-10).</title>
        <authorList>
            <person name="Nolan M."/>
            <person name="Tindall B.J."/>
            <person name="Pomrenke H."/>
            <person name="Lapidus A."/>
            <person name="Copeland A."/>
            <person name="Glavina Del Rio T."/>
            <person name="Lucas S."/>
            <person name="Chen F."/>
            <person name="Tice H."/>
            <person name="Cheng J.F."/>
            <person name="Saunders E."/>
            <person name="Han C."/>
            <person name="Bruce D."/>
            <person name="Goodwin L."/>
            <person name="Chain P."/>
            <person name="Pitluck S."/>
            <person name="Ovchinikova G."/>
            <person name="Pati A."/>
            <person name="Ivanova N."/>
            <person name="Mavromatis K."/>
            <person name="Chen A."/>
            <person name="Palaniappan K."/>
            <person name="Land M."/>
            <person name="Hauser L."/>
            <person name="Chang Y.J."/>
            <person name="Jeffries C.D."/>
            <person name="Brettin T."/>
            <person name="Goker M."/>
            <person name="Bristow J."/>
            <person name="Eisen J.A."/>
            <person name="Markowitz V."/>
            <person name="Hugenholtz P."/>
            <person name="Kyrpides N.C."/>
            <person name="Klenk H.P."/>
            <person name="Detter J.C."/>
        </authorList>
    </citation>
    <scope>NUCLEOTIDE SEQUENCE [LARGE SCALE GENOMIC DNA]</scope>
    <source>
        <strain evidence="22">ATCC 43812 / DSM 4252 / R-10</strain>
    </source>
</reference>
<keyword evidence="17" id="KW-0547">Nucleotide-binding</keyword>
<evidence type="ECO:0000259" key="20">
    <source>
        <dbReference type="PROSITE" id="PS50846"/>
    </source>
</evidence>
<protein>
    <recommendedName>
        <fullName evidence="4 16">Mercuric reductase</fullName>
        <ecNumber evidence="3 16">1.16.1.1</ecNumber>
    </recommendedName>
    <alternativeName>
        <fullName evidence="14 16">Hg(II) reductase</fullName>
    </alternativeName>
</protein>
<dbReference type="InterPro" id="IPR023753">
    <property type="entry name" value="FAD/NAD-binding_dom"/>
</dbReference>
<evidence type="ECO:0000256" key="7">
    <source>
        <dbReference type="ARBA" id="ARBA00022723"/>
    </source>
</evidence>
<dbReference type="PIRSF" id="PIRSF000350">
    <property type="entry name" value="Mercury_reductase_MerA"/>
    <property type="match status" value="1"/>
</dbReference>
<dbReference type="RefSeq" id="WP_012843888.1">
    <property type="nucleotide sequence ID" value="NC_013501.1"/>
</dbReference>
<dbReference type="SUPFAM" id="SSF55424">
    <property type="entry name" value="FAD/NAD-linked reductases, dimerisation (C-terminal) domain"/>
    <property type="match status" value="1"/>
</dbReference>
<keyword evidence="13" id="KW-0676">Redox-active center</keyword>
<dbReference type="Proteomes" id="UP000002221">
    <property type="component" value="Chromosome"/>
</dbReference>
<evidence type="ECO:0000256" key="11">
    <source>
        <dbReference type="ARBA" id="ARBA00023002"/>
    </source>
</evidence>
<dbReference type="InterPro" id="IPR036163">
    <property type="entry name" value="HMA_dom_sf"/>
</dbReference>
<dbReference type="EMBL" id="CP001807">
    <property type="protein sequence ID" value="ACY48277.1"/>
    <property type="molecule type" value="Genomic_DNA"/>
</dbReference>
<evidence type="ECO:0000256" key="6">
    <source>
        <dbReference type="ARBA" id="ARBA00022630"/>
    </source>
</evidence>
<feature type="binding site" evidence="17">
    <location>
        <position position="290"/>
    </location>
    <ligand>
        <name>NAD(+)</name>
        <dbReference type="ChEBI" id="CHEBI:57540"/>
    </ligand>
</feature>
<evidence type="ECO:0000256" key="9">
    <source>
        <dbReference type="ARBA" id="ARBA00022857"/>
    </source>
</evidence>
<dbReference type="EC" id="1.16.1.1" evidence="3 16"/>
<dbReference type="GO" id="GO:0050661">
    <property type="term" value="F:NADP binding"/>
    <property type="evidence" value="ECO:0007669"/>
    <property type="project" value="InterPro"/>
</dbReference>
<dbReference type="GO" id="GO:0045340">
    <property type="term" value="F:mercury ion binding"/>
    <property type="evidence" value="ECO:0007669"/>
    <property type="project" value="InterPro"/>
</dbReference>
<feature type="binding site" evidence="17">
    <location>
        <begin position="230"/>
        <end position="232"/>
    </location>
    <ligand>
        <name>FAD</name>
        <dbReference type="ChEBI" id="CHEBI:57692"/>
    </ligand>
</feature>
<dbReference type="Gene3D" id="3.50.50.60">
    <property type="entry name" value="FAD/NAD(P)-binding domain"/>
    <property type="match status" value="2"/>
</dbReference>
<evidence type="ECO:0000256" key="13">
    <source>
        <dbReference type="ARBA" id="ARBA00023284"/>
    </source>
</evidence>
<dbReference type="PRINTS" id="PR00368">
    <property type="entry name" value="FADPNR"/>
</dbReference>
<comment type="subunit">
    <text evidence="2 16 19">Homodimer.</text>
</comment>
<evidence type="ECO:0000256" key="15">
    <source>
        <dbReference type="ARBA" id="ARBA00048984"/>
    </source>
</evidence>
<comment type="function">
    <text evidence="16">Resistance to Hg(2+) in bacteria appears to be governed by a specialized system which includes mercuric reductase. MerA protein is responsible for volatilizing mercury as Hg(0).</text>
</comment>
<evidence type="ECO:0000256" key="3">
    <source>
        <dbReference type="ARBA" id="ARBA00012661"/>
    </source>
</evidence>
<dbReference type="GO" id="GO:0050660">
    <property type="term" value="F:flavin adenine dinucleotide binding"/>
    <property type="evidence" value="ECO:0007669"/>
    <property type="project" value="UniProtKB-UniRule"/>
</dbReference>
<evidence type="ECO:0000256" key="17">
    <source>
        <dbReference type="PIRSR" id="PIRSR000350-3"/>
    </source>
</evidence>
<dbReference type="OrthoDB" id="9800167at2"/>
<dbReference type="InterPro" id="IPR016156">
    <property type="entry name" value="FAD/NAD-linked_Rdtase_dimer_sf"/>
</dbReference>
<dbReference type="CDD" id="cd00371">
    <property type="entry name" value="HMA"/>
    <property type="match status" value="1"/>
</dbReference>
<keyword evidence="6 16" id="KW-0285">Flavoprotein</keyword>
<evidence type="ECO:0000256" key="16">
    <source>
        <dbReference type="PIRNR" id="PIRNR000350"/>
    </source>
</evidence>
<dbReference type="PROSITE" id="PS00076">
    <property type="entry name" value="PYRIDINE_REDOX_1"/>
    <property type="match status" value="1"/>
</dbReference>
<keyword evidence="17" id="KW-0520">NAD</keyword>
<evidence type="ECO:0000256" key="18">
    <source>
        <dbReference type="PIRSR" id="PIRSR000350-4"/>
    </source>
</evidence>
<feature type="binding site" evidence="17">
    <location>
        <begin position="267"/>
        <end position="274"/>
    </location>
    <ligand>
        <name>NAD(+)</name>
        <dbReference type="ChEBI" id="CHEBI:57540"/>
    </ligand>
</feature>
<dbReference type="NCBIfam" id="TIGR02053">
    <property type="entry name" value="MerA"/>
    <property type="match status" value="1"/>
</dbReference>
<keyword evidence="12" id="KW-1015">Disulfide bond</keyword>
<dbReference type="Pfam" id="PF02852">
    <property type="entry name" value="Pyr_redox_dim"/>
    <property type="match status" value="1"/>
</dbReference>
<evidence type="ECO:0000256" key="19">
    <source>
        <dbReference type="RuleBase" id="RU361223"/>
    </source>
</evidence>
<dbReference type="InterPro" id="IPR021179">
    <property type="entry name" value="Mercury_reductase_MerA"/>
</dbReference>
<dbReference type="HOGENOM" id="CLU_016755_1_1_10"/>
<dbReference type="AlphaFoldDB" id="D0MIG9"/>
<dbReference type="KEGG" id="rmr:Rmar_1388"/>
<evidence type="ECO:0000256" key="12">
    <source>
        <dbReference type="ARBA" id="ARBA00023157"/>
    </source>
</evidence>
<dbReference type="InterPro" id="IPR001100">
    <property type="entry name" value="Pyr_nuc-diS_OxRdtase"/>
</dbReference>
<dbReference type="GO" id="GO:0050787">
    <property type="term" value="P:detoxification of mercury ion"/>
    <property type="evidence" value="ECO:0007669"/>
    <property type="project" value="InterPro"/>
</dbReference>
<evidence type="ECO:0000256" key="8">
    <source>
        <dbReference type="ARBA" id="ARBA00022827"/>
    </source>
</evidence>
<dbReference type="Gene3D" id="3.30.70.100">
    <property type="match status" value="1"/>
</dbReference>
<keyword evidence="8 16" id="KW-0274">FAD</keyword>
<dbReference type="Pfam" id="PF07992">
    <property type="entry name" value="Pyr_redox_2"/>
    <property type="match status" value="1"/>
</dbReference>
<comment type="cofactor">
    <cofactor evidence="16 17 19">
        <name>FAD</name>
        <dbReference type="ChEBI" id="CHEBI:57692"/>
    </cofactor>
    <text evidence="16 17 19">Binds 1 FAD per subunit.</text>
</comment>
<dbReference type="GO" id="GO:0016152">
    <property type="term" value="F:mercury (II) reductase (NADP+) activity"/>
    <property type="evidence" value="ECO:0007669"/>
    <property type="project" value="UniProtKB-UniRule"/>
</dbReference>
<accession>D0MIG9</accession>
<gene>
    <name evidence="19" type="primary">merA</name>
    <name evidence="21" type="ordered locus">Rmar_1388</name>
</gene>
<evidence type="ECO:0000256" key="2">
    <source>
        <dbReference type="ARBA" id="ARBA00011738"/>
    </source>
</evidence>
<sequence>MKKILELRIGGMTCTHCARTIEQALMRVPGVVRAQVPGWQSGRAVVTWEGDAVDAEALRKAVAQAGHGYRLEAWEVVREIGSETPTRSGSDRIDYDLLIIGGGSAAFAAALRARELGFRSLIVNDGLPPGGTCVNVGCVPSKALIRAAEAHHRAAHHPFAGIRSTSRVEDFGAVIGQVQALTDELRRHKYLDLIDGRQIVFREGRARLAGPTAIQVGDETITGRAVLIATGSRTALPPVPGLADGPYLTNETLYRLSVLPEHLIVLGGGYIGLENAQAFARLGSRVTVLELLPQILPQEDADVAEALTTYLQAEGIDIQTEARVVEVAWQEGSVVVTYERDGATHRLEGSHLLVATGRRGNTDDLGLEALGIATDRQGFLQVDETLRTAVPTVLGAGDVIGNPPFVYTAAYEGQLAAENALMNRHEVRDYSALPWVVFTDPQVAGVGLSEREAQAAGLEYETSVLPLSEVPRALVGRDTRGFIKLLRDPVTDRLLGARIVAPEGGELVMELSLALRYEIPVSELARRFHPYLTWSEAVKLAALGFTKDVRQLSCCAV</sequence>
<comment type="similarity">
    <text evidence="1 16 19">Belongs to the class-I pyridine nucleotide-disulfide oxidoreductase family.</text>
</comment>
<dbReference type="GO" id="GO:0016668">
    <property type="term" value="F:oxidoreductase activity, acting on a sulfur group of donors, NAD(P) as acceptor"/>
    <property type="evidence" value="ECO:0007669"/>
    <property type="project" value="UniProtKB-UniRule"/>
</dbReference>
<keyword evidence="7 16" id="KW-0479">Metal-binding</keyword>
<evidence type="ECO:0000256" key="4">
    <source>
        <dbReference type="ARBA" id="ARBA00014791"/>
    </source>
</evidence>
<evidence type="ECO:0000256" key="10">
    <source>
        <dbReference type="ARBA" id="ARBA00022914"/>
    </source>
</evidence>
<feature type="binding site" evidence="17">
    <location>
        <position position="398"/>
    </location>
    <ligand>
        <name>FAD</name>
        <dbReference type="ChEBI" id="CHEBI:57692"/>
    </ligand>
</feature>
<dbReference type="Gene3D" id="3.30.390.30">
    <property type="match status" value="1"/>
</dbReference>
<evidence type="ECO:0000256" key="14">
    <source>
        <dbReference type="ARBA" id="ARBA00031725"/>
    </source>
</evidence>
<evidence type="ECO:0000256" key="1">
    <source>
        <dbReference type="ARBA" id="ARBA00007532"/>
    </source>
</evidence>
<keyword evidence="22" id="KW-1185">Reference proteome</keyword>
<keyword evidence="10 16" id="KW-0476">Mercury</keyword>
<dbReference type="PANTHER" id="PTHR43014">
    <property type="entry name" value="MERCURIC REDUCTASE"/>
    <property type="match status" value="1"/>
</dbReference>
<dbReference type="GO" id="GO:0003955">
    <property type="term" value="F:NAD(P)H dehydrogenase (quinone) activity"/>
    <property type="evidence" value="ECO:0007669"/>
    <property type="project" value="TreeGrafter"/>
</dbReference>
<feature type="disulfide bond" description="Redox-active" evidence="18">
    <location>
        <begin position="133"/>
        <end position="138"/>
    </location>
</feature>
<organism evidence="21 22">
    <name type="scientific">Rhodothermus marinus (strain ATCC 43812 / DSM 4252 / R-10)</name>
    <name type="common">Rhodothermus obamensis</name>
    <dbReference type="NCBI Taxonomy" id="518766"/>
    <lineage>
        <taxon>Bacteria</taxon>
        <taxon>Pseudomonadati</taxon>
        <taxon>Rhodothermota</taxon>
        <taxon>Rhodothermia</taxon>
        <taxon>Rhodothermales</taxon>
        <taxon>Rhodothermaceae</taxon>
        <taxon>Rhodothermus</taxon>
    </lineage>
</organism>
<dbReference type="STRING" id="518766.Rmar_1388"/>
<comment type="catalytic activity">
    <reaction evidence="15 16 19">
        <text>Hg + NADP(+) + H(+) = Hg(2+) + NADPH</text>
        <dbReference type="Rhea" id="RHEA:23856"/>
        <dbReference type="ChEBI" id="CHEBI:15378"/>
        <dbReference type="ChEBI" id="CHEBI:16170"/>
        <dbReference type="ChEBI" id="CHEBI:16793"/>
        <dbReference type="ChEBI" id="CHEBI:57783"/>
        <dbReference type="ChEBI" id="CHEBI:58349"/>
        <dbReference type="EC" id="1.16.1.1"/>
    </reaction>
</comment>
<feature type="binding site" evidence="17">
    <location>
        <position position="357"/>
    </location>
    <ligand>
        <name>NAD(+)</name>
        <dbReference type="ChEBI" id="CHEBI:57540"/>
    </ligand>
</feature>
<dbReference type="InterPro" id="IPR012999">
    <property type="entry name" value="Pyr_OxRdtase_I_AS"/>
</dbReference>
<evidence type="ECO:0000256" key="5">
    <source>
        <dbReference type="ARBA" id="ARBA00022466"/>
    </source>
</evidence>
<dbReference type="InterPro" id="IPR006121">
    <property type="entry name" value="HMA_dom"/>
</dbReference>
<evidence type="ECO:0000313" key="21">
    <source>
        <dbReference type="EMBL" id="ACY48277.1"/>
    </source>
</evidence>